<name>A0A515DGQ3_9BURK</name>
<dbReference type="Pfam" id="PF01850">
    <property type="entry name" value="PIN"/>
    <property type="match status" value="1"/>
</dbReference>
<feature type="domain" description="PIN" evidence="1">
    <location>
        <begin position="3"/>
        <end position="113"/>
    </location>
</feature>
<evidence type="ECO:0000259" key="1">
    <source>
        <dbReference type="Pfam" id="PF01850"/>
    </source>
</evidence>
<evidence type="ECO:0000313" key="3">
    <source>
        <dbReference type="Proteomes" id="UP000316798"/>
    </source>
</evidence>
<reference evidence="2 3" key="1">
    <citation type="submission" date="2019-01" db="EMBL/GenBank/DDBJ databases">
        <title>Genomic insights into a novel species Rhodoferax sp.</title>
        <authorList>
            <person name="Jin L."/>
        </authorList>
    </citation>
    <scope>NUCLEOTIDE SEQUENCE [LARGE SCALE GENOMIC DNA]</scope>
    <source>
        <strain evidence="2 3">CHu59-6-5</strain>
    </source>
</reference>
<dbReference type="InterPro" id="IPR029060">
    <property type="entry name" value="PIN-like_dom_sf"/>
</dbReference>
<dbReference type="SUPFAM" id="SSF88723">
    <property type="entry name" value="PIN domain-like"/>
    <property type="match status" value="1"/>
</dbReference>
<dbReference type="InterPro" id="IPR002716">
    <property type="entry name" value="PIN_dom"/>
</dbReference>
<protein>
    <submittedName>
        <fullName evidence="2">Type II toxin-antitoxin system VapC family toxin</fullName>
    </submittedName>
</protein>
<proteinExistence type="predicted"/>
<organism evidence="2 3">
    <name type="scientific">Rhodoferax sediminis</name>
    <dbReference type="NCBI Taxonomy" id="2509614"/>
    <lineage>
        <taxon>Bacteria</taxon>
        <taxon>Pseudomonadati</taxon>
        <taxon>Pseudomonadota</taxon>
        <taxon>Betaproteobacteria</taxon>
        <taxon>Burkholderiales</taxon>
        <taxon>Comamonadaceae</taxon>
        <taxon>Rhodoferax</taxon>
    </lineage>
</organism>
<dbReference type="AlphaFoldDB" id="A0A515DGQ3"/>
<dbReference type="CDD" id="cd18686">
    <property type="entry name" value="PIN_VapC-like"/>
    <property type="match status" value="1"/>
</dbReference>
<keyword evidence="3" id="KW-1185">Reference proteome</keyword>
<accession>A0A515DGQ3</accession>
<gene>
    <name evidence="2" type="ORF">EUB48_00720</name>
</gene>
<evidence type="ECO:0000313" key="2">
    <source>
        <dbReference type="EMBL" id="QDL39569.1"/>
    </source>
</evidence>
<dbReference type="KEGG" id="rhf:EUB48_00720"/>
<dbReference type="OrthoDB" id="199285at2"/>
<sequence>MRVVDTSAWIEWLTSSALGTRLGQDFPEQAHCIVPTIVQLELAKWLGREVGEEQADQVIAYTQKCVVVPLDTRIALLAAELHREYKLAAADAIVYATARHQGADLLTCDAHFEGLLAVLLHAKK</sequence>
<dbReference type="EMBL" id="CP035503">
    <property type="protein sequence ID" value="QDL39569.1"/>
    <property type="molecule type" value="Genomic_DNA"/>
</dbReference>
<dbReference type="Gene3D" id="3.40.50.1010">
    <property type="entry name" value="5'-nuclease"/>
    <property type="match status" value="1"/>
</dbReference>
<dbReference type="Proteomes" id="UP000316798">
    <property type="component" value="Chromosome"/>
</dbReference>